<evidence type="ECO:0000256" key="1">
    <source>
        <dbReference type="SAM" id="Phobius"/>
    </source>
</evidence>
<dbReference type="AlphaFoldDB" id="A0A7W6P3H7"/>
<sequence>MLRLAAVLYVLVATVLGGSAVIAVMAVGMMKGWQIAGAFGVGLVVSLPIALVLGKKMYSALNAPSAGSTVRHA</sequence>
<dbReference type="Proteomes" id="UP000584824">
    <property type="component" value="Unassembled WGS sequence"/>
</dbReference>
<organism evidence="2 3">
    <name type="scientific">Allorhizobium borbori</name>
    <dbReference type="NCBI Taxonomy" id="485907"/>
    <lineage>
        <taxon>Bacteria</taxon>
        <taxon>Pseudomonadati</taxon>
        <taxon>Pseudomonadota</taxon>
        <taxon>Alphaproteobacteria</taxon>
        <taxon>Hyphomicrobiales</taxon>
        <taxon>Rhizobiaceae</taxon>
        <taxon>Rhizobium/Agrobacterium group</taxon>
        <taxon>Allorhizobium</taxon>
    </lineage>
</organism>
<keyword evidence="1" id="KW-0472">Membrane</keyword>
<gene>
    <name evidence="2" type="ORF">GGQ66_003513</name>
</gene>
<keyword evidence="3" id="KW-1185">Reference proteome</keyword>
<dbReference type="RefSeq" id="WP_183793995.1">
    <property type="nucleotide sequence ID" value="NZ_JACIDU010000015.1"/>
</dbReference>
<feature type="transmembrane region" description="Helical" evidence="1">
    <location>
        <begin position="33"/>
        <end position="53"/>
    </location>
</feature>
<protein>
    <submittedName>
        <fullName evidence="2">Putative membrane protein</fullName>
    </submittedName>
</protein>
<evidence type="ECO:0000313" key="2">
    <source>
        <dbReference type="EMBL" id="MBB4104931.1"/>
    </source>
</evidence>
<name>A0A7W6P3H7_9HYPH</name>
<dbReference type="EMBL" id="JACIDU010000015">
    <property type="protein sequence ID" value="MBB4104931.1"/>
    <property type="molecule type" value="Genomic_DNA"/>
</dbReference>
<keyword evidence="1" id="KW-1133">Transmembrane helix</keyword>
<proteinExistence type="predicted"/>
<reference evidence="2 3" key="1">
    <citation type="submission" date="2020-08" db="EMBL/GenBank/DDBJ databases">
        <title>Genomic Encyclopedia of Type Strains, Phase IV (KMG-IV): sequencing the most valuable type-strain genomes for metagenomic binning, comparative biology and taxonomic classification.</title>
        <authorList>
            <person name="Goeker M."/>
        </authorList>
    </citation>
    <scope>NUCLEOTIDE SEQUENCE [LARGE SCALE GENOMIC DNA]</scope>
    <source>
        <strain evidence="2 3">DSM 26385</strain>
    </source>
</reference>
<keyword evidence="1" id="KW-0812">Transmembrane</keyword>
<evidence type="ECO:0000313" key="3">
    <source>
        <dbReference type="Proteomes" id="UP000584824"/>
    </source>
</evidence>
<accession>A0A7W6P3H7</accession>
<comment type="caution">
    <text evidence="2">The sequence shown here is derived from an EMBL/GenBank/DDBJ whole genome shotgun (WGS) entry which is preliminary data.</text>
</comment>